<dbReference type="GO" id="GO:0048012">
    <property type="term" value="P:hepatocyte growth factor receptor signaling pathway"/>
    <property type="evidence" value="ECO:0007669"/>
    <property type="project" value="InterPro"/>
</dbReference>
<dbReference type="Ensembl" id="ENSRFET00010021478.1">
    <property type="protein sequence ID" value="ENSRFEP00010019732.1"/>
    <property type="gene ID" value="ENSRFEG00010013204.1"/>
</dbReference>
<dbReference type="PANTHER" id="PTHR37358:SF1">
    <property type="entry name" value="MUCIN-20"/>
    <property type="match status" value="1"/>
</dbReference>
<dbReference type="GeneTree" id="ENSGT00730000111453"/>
<accession>A0A671FBC9</accession>
<feature type="compositionally biased region" description="Polar residues" evidence="1">
    <location>
        <begin position="236"/>
        <end position="245"/>
    </location>
</feature>
<proteinExistence type="predicted"/>
<feature type="signal peptide" evidence="2">
    <location>
        <begin position="1"/>
        <end position="20"/>
    </location>
</feature>
<reference evidence="3 4" key="1">
    <citation type="journal article" date="2015" name="Annu Rev Anim Biosci">
        <title>The Genome 10K Project: a way forward.</title>
        <authorList>
            <person name="Koepfli K.P."/>
            <person name="Paten B."/>
            <person name="O'Brien S.J."/>
            <person name="Koepfli K.P."/>
            <person name="Paten B."/>
            <person name="Antunes A."/>
            <person name="Belov K."/>
            <person name="Bustamante C."/>
            <person name="Castoe T.A."/>
            <person name="Clawson H."/>
            <person name="Crawford A.J."/>
            <person name="Diekhans M."/>
            <person name="Distel D."/>
            <person name="Durbin R."/>
            <person name="Earl D."/>
            <person name="Fujita M.K."/>
            <person name="Gamble T."/>
            <person name="Georges A."/>
            <person name="Gemmell N."/>
            <person name="Gilbert M.T."/>
            <person name="Graves J.M."/>
            <person name="Green R.E."/>
            <person name="Hickey G."/>
            <person name="Jarvis E.D."/>
            <person name="Johnson W."/>
            <person name="Komissarov A."/>
            <person name="Korf I."/>
            <person name="Kuhn R."/>
            <person name="Larkin D.M."/>
            <person name="Lewin H."/>
            <person name="Lopez J.V."/>
            <person name="Ma J."/>
            <person name="Marques-Bonet T."/>
            <person name="Miller W."/>
            <person name="Murphy R."/>
            <person name="Pevzner P."/>
            <person name="Shapiro B."/>
            <person name="Steiner C."/>
            <person name="Tamazian G."/>
            <person name="Venkatesh B."/>
            <person name="Wang J."/>
            <person name="Wayne R."/>
            <person name="Wiley E."/>
            <person name="Yang H."/>
            <person name="Zhang G."/>
            <person name="Haussler D."/>
            <person name="Ryder O."/>
            <person name="O'Brien S.J."/>
        </authorList>
    </citation>
    <scope>NUCLEOTIDE SEQUENCE</scope>
</reference>
<dbReference type="AlphaFoldDB" id="A0A671FBC9"/>
<feature type="chain" id="PRO_5025687745" description="Mucin 20, cell surface associated" evidence="2">
    <location>
        <begin position="21"/>
        <end position="497"/>
    </location>
</feature>
<sequence length="497" mass="52308">MGSLCGLALTLFFCCWEAGASRSSAGPHTLRPGSLGTMNHTEVTAVTLVPSHILWETQTLGTQTSDRTSVPVGTIQEAETRETKTKIPVTETRALTKITPSKFMAVITTPRETSATSDSPSGTGMTTVETLIGSDLSEAIFDTLSTDDSSEEAKRIPSDTWTLACTSTETRALALERNSVPPIITSQTLDPDITAIPKALVAYTITDIEITNCSVIEMETTAIIPRTSDIDHSPTGGKTSSNPETSVLPDFTEAEPHLTRTTTSSETVSTASVTESTRPDTTVETLLTANITTVGETTAAKATTPSGTLVTVSINPLEETSALSVETTSHTQVSGGVTISTGAGSTVSKATSPAGSSATVYNLSEVGTIKHFTPSETSATESTTSGPVPISRSPLSSVHLTVVNSSQETDITLAKTTASAKTSTKPPTAMPTTVRKRWPTEVTAGGEGGFLLLRLGVASPEDLTDPRVAERLMHQLRHELQAHMPPIQVSLLRVRRD</sequence>
<organism evidence="3 4">
    <name type="scientific">Rhinolophus ferrumequinum</name>
    <name type="common">Greater horseshoe bat</name>
    <dbReference type="NCBI Taxonomy" id="59479"/>
    <lineage>
        <taxon>Eukaryota</taxon>
        <taxon>Metazoa</taxon>
        <taxon>Chordata</taxon>
        <taxon>Craniata</taxon>
        <taxon>Vertebrata</taxon>
        <taxon>Euteleostomi</taxon>
        <taxon>Mammalia</taxon>
        <taxon>Eutheria</taxon>
        <taxon>Laurasiatheria</taxon>
        <taxon>Chiroptera</taxon>
        <taxon>Yinpterochiroptera</taxon>
        <taxon>Rhinolophoidea</taxon>
        <taxon>Rhinolophidae</taxon>
        <taxon>Rhinolophinae</taxon>
        <taxon>Rhinolophus</taxon>
    </lineage>
</organism>
<evidence type="ECO:0008006" key="5">
    <source>
        <dbReference type="Google" id="ProtNLM"/>
    </source>
</evidence>
<feature type="region of interest" description="Disordered" evidence="1">
    <location>
        <begin position="226"/>
        <end position="280"/>
    </location>
</feature>
<dbReference type="InParanoid" id="A0A671FBC9"/>
<feature type="compositionally biased region" description="Low complexity" evidence="1">
    <location>
        <begin position="259"/>
        <end position="276"/>
    </location>
</feature>
<feature type="region of interest" description="Disordered" evidence="1">
    <location>
        <begin position="374"/>
        <end position="393"/>
    </location>
</feature>
<reference evidence="3" key="4">
    <citation type="submission" date="2025-08" db="UniProtKB">
        <authorList>
            <consortium name="Ensembl"/>
        </authorList>
    </citation>
    <scope>IDENTIFICATION</scope>
</reference>
<evidence type="ECO:0000256" key="2">
    <source>
        <dbReference type="SAM" id="SignalP"/>
    </source>
</evidence>
<protein>
    <recommendedName>
        <fullName evidence="5">Mucin 20, cell surface associated</fullName>
    </recommendedName>
</protein>
<keyword evidence="2" id="KW-0732">Signal</keyword>
<feature type="compositionally biased region" description="Low complexity" evidence="1">
    <location>
        <begin position="375"/>
        <end position="385"/>
    </location>
</feature>
<reference evidence="4" key="3">
    <citation type="submission" date="2018-12" db="EMBL/GenBank/DDBJ databases">
        <title>G10K-VGP greater horseshoe bat female genome, primary haplotype.</title>
        <authorList>
            <person name="Teeling E."/>
            <person name="Myers G."/>
            <person name="Vernes S."/>
            <person name="Pippel M."/>
            <person name="Winkler S."/>
            <person name="Fedrigo O."/>
            <person name="Rhie A."/>
            <person name="Koren S."/>
            <person name="Phillippy A."/>
            <person name="Lewin H."/>
            <person name="Damas J."/>
            <person name="Howe K."/>
            <person name="Mountcastle J."/>
            <person name="Jarvis E.D."/>
        </authorList>
    </citation>
    <scope>NUCLEOTIDE SEQUENCE [LARGE SCALE GENOMIC DNA]</scope>
</reference>
<evidence type="ECO:0000256" key="1">
    <source>
        <dbReference type="SAM" id="MobiDB-lite"/>
    </source>
</evidence>
<keyword evidence="4" id="KW-1185">Reference proteome</keyword>
<dbReference type="FunCoup" id="A0A671FBC9">
    <property type="interactions" value="3"/>
</dbReference>
<dbReference type="PANTHER" id="PTHR37358">
    <property type="entry name" value="MUCIN-20"/>
    <property type="match status" value="1"/>
</dbReference>
<evidence type="ECO:0000313" key="3">
    <source>
        <dbReference type="Ensembl" id="ENSRFEP00010019732.1"/>
    </source>
</evidence>
<dbReference type="Proteomes" id="UP000472240">
    <property type="component" value="Chromosome 2"/>
</dbReference>
<evidence type="ECO:0000313" key="4">
    <source>
        <dbReference type="Proteomes" id="UP000472240"/>
    </source>
</evidence>
<dbReference type="InterPro" id="IPR034551">
    <property type="entry name" value="MUC20"/>
</dbReference>
<name>A0A671FBC9_RHIFE</name>
<reference evidence="3 4" key="2">
    <citation type="journal article" date="2018" name="Annu Rev Anim Biosci">
        <title>Bat Biology, Genomes, and the Bat1K Project: To Generate Chromosome-Level Genomes for All Living Bat Species.</title>
        <authorList>
            <person name="Teeling E.C."/>
            <person name="Vernes S.C."/>
            <person name="Davalos L.M."/>
            <person name="Ray D.A."/>
            <person name="Gilbert M.T.P."/>
            <person name="Myers E."/>
        </authorList>
    </citation>
    <scope>NUCLEOTIDE SEQUENCE</scope>
</reference>
<reference evidence="3" key="5">
    <citation type="submission" date="2025-09" db="UniProtKB">
        <authorList>
            <consortium name="Ensembl"/>
        </authorList>
    </citation>
    <scope>IDENTIFICATION</scope>
</reference>
<dbReference type="OMA" id="SKFMVVI"/>